<dbReference type="InterPro" id="IPR027417">
    <property type="entry name" value="P-loop_NTPase"/>
</dbReference>
<dbReference type="InterPro" id="IPR056884">
    <property type="entry name" value="NPHP3-like_N"/>
</dbReference>
<evidence type="ECO:0000313" key="3">
    <source>
        <dbReference type="EMBL" id="KAJ3557804.1"/>
    </source>
</evidence>
<evidence type="ECO:0000259" key="2">
    <source>
        <dbReference type="Pfam" id="PF24883"/>
    </source>
</evidence>
<protein>
    <recommendedName>
        <fullName evidence="2">Nephrocystin 3-like N-terminal domain-containing protein</fullName>
    </recommendedName>
</protein>
<evidence type="ECO:0000313" key="4">
    <source>
        <dbReference type="Proteomes" id="UP001213000"/>
    </source>
</evidence>
<dbReference type="Proteomes" id="UP001213000">
    <property type="component" value="Unassembled WGS sequence"/>
</dbReference>
<proteinExistence type="predicted"/>
<dbReference type="Gene3D" id="3.40.50.300">
    <property type="entry name" value="P-loop containing nucleotide triphosphate hydrolases"/>
    <property type="match status" value="1"/>
</dbReference>
<dbReference type="Pfam" id="PF24883">
    <property type="entry name" value="NPHP3_N"/>
    <property type="match status" value="1"/>
</dbReference>
<keyword evidence="1" id="KW-0677">Repeat</keyword>
<feature type="domain" description="Nephrocystin 3-like N-terminal" evidence="2">
    <location>
        <begin position="66"/>
        <end position="228"/>
    </location>
</feature>
<name>A0AAD5YNR8_9AGAR</name>
<keyword evidence="4" id="KW-1185">Reference proteome</keyword>
<evidence type="ECO:0000256" key="1">
    <source>
        <dbReference type="ARBA" id="ARBA00022737"/>
    </source>
</evidence>
<dbReference type="EMBL" id="JANIEX010001449">
    <property type="protein sequence ID" value="KAJ3557804.1"/>
    <property type="molecule type" value="Genomic_DNA"/>
</dbReference>
<dbReference type="AlphaFoldDB" id="A0AAD5YNR8"/>
<sequence>MFDHAHDFGIRDSHFIGTQINHAAPAGSGLDKLPQNSMPDVSHDSLARHPPPKCHLGTRKEYISTISNWSLGESEHREPMLWLRGPFGVGKTAVAQSSAEALKFKGKLLATLFFSCSYADRDDPRHVIPSLVYQITTLCNPFANIIDVRMRKDPSVTTKALSMQFDQLLVIPLRQLDAATRASLEGRVIIIDGLDECRGTAEQCEIIRIIAASARNRTTPFQWFITSRPEDPIIRTMNTPSISSTVYRIELPISQEIDHEILLFLTDEF</sequence>
<gene>
    <name evidence="3" type="ORF">NP233_g11652</name>
</gene>
<comment type="caution">
    <text evidence="3">The sequence shown here is derived from an EMBL/GenBank/DDBJ whole genome shotgun (WGS) entry which is preliminary data.</text>
</comment>
<dbReference type="SUPFAM" id="SSF52540">
    <property type="entry name" value="P-loop containing nucleoside triphosphate hydrolases"/>
    <property type="match status" value="1"/>
</dbReference>
<dbReference type="PANTHER" id="PTHR10039">
    <property type="entry name" value="AMELOGENIN"/>
    <property type="match status" value="1"/>
</dbReference>
<accession>A0AAD5YNR8</accession>
<reference evidence="3" key="1">
    <citation type="submission" date="2022-07" db="EMBL/GenBank/DDBJ databases">
        <title>Genome Sequence of Leucocoprinus birnbaumii.</title>
        <authorList>
            <person name="Buettner E."/>
        </authorList>
    </citation>
    <scope>NUCLEOTIDE SEQUENCE</scope>
    <source>
        <strain evidence="3">VT141</strain>
    </source>
</reference>
<organism evidence="3 4">
    <name type="scientific">Leucocoprinus birnbaumii</name>
    <dbReference type="NCBI Taxonomy" id="56174"/>
    <lineage>
        <taxon>Eukaryota</taxon>
        <taxon>Fungi</taxon>
        <taxon>Dikarya</taxon>
        <taxon>Basidiomycota</taxon>
        <taxon>Agaricomycotina</taxon>
        <taxon>Agaricomycetes</taxon>
        <taxon>Agaricomycetidae</taxon>
        <taxon>Agaricales</taxon>
        <taxon>Agaricineae</taxon>
        <taxon>Agaricaceae</taxon>
        <taxon>Leucocoprinus</taxon>
    </lineage>
</organism>